<keyword evidence="9 11" id="KW-0443">Lipid metabolism</keyword>
<dbReference type="AlphaFoldDB" id="A0A2T5VBM7"/>
<dbReference type="NCBIfam" id="TIGR00215">
    <property type="entry name" value="lpxB"/>
    <property type="match status" value="1"/>
</dbReference>
<organism evidence="12 13">
    <name type="scientific">Breoghania corrubedonensis</name>
    <dbReference type="NCBI Taxonomy" id="665038"/>
    <lineage>
        <taxon>Bacteria</taxon>
        <taxon>Pseudomonadati</taxon>
        <taxon>Pseudomonadota</taxon>
        <taxon>Alphaproteobacteria</taxon>
        <taxon>Hyphomicrobiales</taxon>
        <taxon>Stappiaceae</taxon>
        <taxon>Breoghania</taxon>
    </lineage>
</organism>
<evidence type="ECO:0000256" key="1">
    <source>
        <dbReference type="ARBA" id="ARBA00002056"/>
    </source>
</evidence>
<reference evidence="12 13" key="1">
    <citation type="submission" date="2018-04" db="EMBL/GenBank/DDBJ databases">
        <title>Genomic Encyclopedia of Archaeal and Bacterial Type Strains, Phase II (KMG-II): from individual species to whole genera.</title>
        <authorList>
            <person name="Goeker M."/>
        </authorList>
    </citation>
    <scope>NUCLEOTIDE SEQUENCE [LARGE SCALE GENOMIC DNA]</scope>
    <source>
        <strain evidence="12 13">DSM 23382</strain>
    </source>
</reference>
<dbReference type="EC" id="2.4.1.182" evidence="3 11"/>
<dbReference type="GO" id="GO:0016020">
    <property type="term" value="C:membrane"/>
    <property type="evidence" value="ECO:0007669"/>
    <property type="project" value="GOC"/>
</dbReference>
<dbReference type="InterPro" id="IPR003835">
    <property type="entry name" value="Glyco_trans_19"/>
</dbReference>
<dbReference type="SUPFAM" id="SSF53756">
    <property type="entry name" value="UDP-Glycosyltransferase/glycogen phosphorylase"/>
    <property type="match status" value="1"/>
</dbReference>
<accession>A0A2T5VBM7</accession>
<evidence type="ECO:0000256" key="5">
    <source>
        <dbReference type="ARBA" id="ARBA00022516"/>
    </source>
</evidence>
<dbReference type="Pfam" id="PF02684">
    <property type="entry name" value="LpxB"/>
    <property type="match status" value="1"/>
</dbReference>
<evidence type="ECO:0000256" key="7">
    <source>
        <dbReference type="ARBA" id="ARBA00022676"/>
    </source>
</evidence>
<sequence length="399" mass="44209">MGRQMSEEEDVRPFRVFIVVGEDSGDQLGARLMHALKQRYPRVEFAGTGGFRMAEEGLETIFPLSDIAVMGLTAVLGRLPTIVRRVHQTVDAAVAAGPDVLVIIDSPDFTHAVAKRVRKKAPHIPIVDYVSPSVWAWRPGRARKMAVYVDHLLGILPFEPAVHERLGGPPCSYVGHPLIERIEELRPAPHERREPGKGRPVLLVLPGSRSSEVGRLLQPFRQTVERLAVDIPDLEVLLPTVPHMLERVRTEVAGWAVDAKVVSGEREKFTAFRRAHAALAASGTVTLELAIAGVPIAVCYKLDWFYRRLKQINRFVPIVKTSSMVLPNIILGRNVVPEFLDDEVDPEMLAPLLGDFLGDTDVRAAQIKAFEEIEERMVLDNGETPSERAARIVGEVAGR</sequence>
<evidence type="ECO:0000256" key="4">
    <source>
        <dbReference type="ARBA" id="ARBA00020902"/>
    </source>
</evidence>
<evidence type="ECO:0000256" key="11">
    <source>
        <dbReference type="HAMAP-Rule" id="MF_00392"/>
    </source>
</evidence>
<dbReference type="UniPathway" id="UPA00973"/>
<dbReference type="PANTHER" id="PTHR30372">
    <property type="entry name" value="LIPID-A-DISACCHARIDE SYNTHASE"/>
    <property type="match status" value="1"/>
</dbReference>
<comment type="pathway">
    <text evidence="11">Bacterial outer membrane biogenesis; LPS lipid A biosynthesis.</text>
</comment>
<keyword evidence="13" id="KW-1185">Reference proteome</keyword>
<evidence type="ECO:0000256" key="10">
    <source>
        <dbReference type="ARBA" id="ARBA00048975"/>
    </source>
</evidence>
<evidence type="ECO:0000313" key="13">
    <source>
        <dbReference type="Proteomes" id="UP000244081"/>
    </source>
</evidence>
<name>A0A2T5VBM7_9HYPH</name>
<evidence type="ECO:0000256" key="9">
    <source>
        <dbReference type="ARBA" id="ARBA00023098"/>
    </source>
</evidence>
<evidence type="ECO:0000256" key="2">
    <source>
        <dbReference type="ARBA" id="ARBA00007868"/>
    </source>
</evidence>
<keyword evidence="5 11" id="KW-0444">Lipid biosynthesis</keyword>
<comment type="catalytic activity">
    <reaction evidence="10 11">
        <text>a lipid X + a UDP-2-N,3-O-bis[(3R)-3-hydroxyacyl]-alpha-D-glucosamine = a lipid A disaccharide + UDP + H(+)</text>
        <dbReference type="Rhea" id="RHEA:67828"/>
        <dbReference type="ChEBI" id="CHEBI:15378"/>
        <dbReference type="ChEBI" id="CHEBI:58223"/>
        <dbReference type="ChEBI" id="CHEBI:137748"/>
        <dbReference type="ChEBI" id="CHEBI:176338"/>
        <dbReference type="ChEBI" id="CHEBI:176343"/>
        <dbReference type="EC" id="2.4.1.182"/>
    </reaction>
</comment>
<evidence type="ECO:0000256" key="6">
    <source>
        <dbReference type="ARBA" id="ARBA00022556"/>
    </source>
</evidence>
<protein>
    <recommendedName>
        <fullName evidence="4 11">Lipid-A-disaccharide synthase</fullName>
        <ecNumber evidence="3 11">2.4.1.182</ecNumber>
    </recommendedName>
</protein>
<dbReference type="GO" id="GO:0009245">
    <property type="term" value="P:lipid A biosynthetic process"/>
    <property type="evidence" value="ECO:0007669"/>
    <property type="project" value="UniProtKB-UniRule"/>
</dbReference>
<comment type="caution">
    <text evidence="12">The sequence shown here is derived from an EMBL/GenBank/DDBJ whole genome shotgun (WGS) entry which is preliminary data.</text>
</comment>
<keyword evidence="7 11" id="KW-0328">Glycosyltransferase</keyword>
<dbReference type="GO" id="GO:0005543">
    <property type="term" value="F:phospholipid binding"/>
    <property type="evidence" value="ECO:0007669"/>
    <property type="project" value="TreeGrafter"/>
</dbReference>
<dbReference type="HAMAP" id="MF_00392">
    <property type="entry name" value="LpxB"/>
    <property type="match status" value="1"/>
</dbReference>
<gene>
    <name evidence="11" type="primary">lpxB</name>
    <name evidence="12" type="ORF">C8N35_103332</name>
</gene>
<keyword evidence="8 11" id="KW-0808">Transferase</keyword>
<evidence type="ECO:0000256" key="3">
    <source>
        <dbReference type="ARBA" id="ARBA00012687"/>
    </source>
</evidence>
<proteinExistence type="inferred from homology"/>
<dbReference type="Proteomes" id="UP000244081">
    <property type="component" value="Unassembled WGS sequence"/>
</dbReference>
<evidence type="ECO:0000313" key="12">
    <source>
        <dbReference type="EMBL" id="PTW61149.1"/>
    </source>
</evidence>
<comment type="similarity">
    <text evidence="2 11">Belongs to the LpxB family.</text>
</comment>
<dbReference type="EMBL" id="QAYG01000003">
    <property type="protein sequence ID" value="PTW61149.1"/>
    <property type="molecule type" value="Genomic_DNA"/>
</dbReference>
<evidence type="ECO:0000256" key="8">
    <source>
        <dbReference type="ARBA" id="ARBA00022679"/>
    </source>
</evidence>
<dbReference type="PANTHER" id="PTHR30372:SF4">
    <property type="entry name" value="LIPID-A-DISACCHARIDE SYNTHASE, MITOCHONDRIAL-RELATED"/>
    <property type="match status" value="1"/>
</dbReference>
<keyword evidence="6 11" id="KW-0441">Lipid A biosynthesis</keyword>
<comment type="function">
    <text evidence="1 11">Condensation of UDP-2,3-diacylglucosamine and 2,3-diacylglucosamine-1-phosphate to form lipid A disaccharide, a precursor of lipid A, a phosphorylated glycolipid that anchors the lipopolysaccharide to the outer membrane of the cell.</text>
</comment>
<dbReference type="GO" id="GO:0008915">
    <property type="term" value="F:lipid-A-disaccharide synthase activity"/>
    <property type="evidence" value="ECO:0007669"/>
    <property type="project" value="UniProtKB-UniRule"/>
</dbReference>